<organism evidence="2 3">
    <name type="scientific">Putridiphycobacter roseus</name>
    <dbReference type="NCBI Taxonomy" id="2219161"/>
    <lineage>
        <taxon>Bacteria</taxon>
        <taxon>Pseudomonadati</taxon>
        <taxon>Bacteroidota</taxon>
        <taxon>Flavobacteriia</taxon>
        <taxon>Flavobacteriales</taxon>
        <taxon>Crocinitomicaceae</taxon>
        <taxon>Putridiphycobacter</taxon>
    </lineage>
</organism>
<reference evidence="2 3" key="1">
    <citation type="submission" date="2018-06" db="EMBL/GenBank/DDBJ databases">
        <title>The draft genome sequence of Crocinitomix sp. SM1701.</title>
        <authorList>
            <person name="Zhang X."/>
        </authorList>
    </citation>
    <scope>NUCLEOTIDE SEQUENCE [LARGE SCALE GENOMIC DNA]</scope>
    <source>
        <strain evidence="2 3">SM1701</strain>
    </source>
</reference>
<feature type="transmembrane region" description="Helical" evidence="1">
    <location>
        <begin position="123"/>
        <end position="144"/>
    </location>
</feature>
<keyword evidence="1" id="KW-0812">Transmembrane</keyword>
<feature type="transmembrane region" description="Helical" evidence="1">
    <location>
        <begin position="151"/>
        <end position="173"/>
    </location>
</feature>
<evidence type="ECO:0008006" key="4">
    <source>
        <dbReference type="Google" id="ProtNLM"/>
    </source>
</evidence>
<dbReference type="RefSeq" id="WP_111062223.1">
    <property type="nucleotide sequence ID" value="NZ_JBHUCU010000002.1"/>
</dbReference>
<gene>
    <name evidence="2" type="ORF">DNU06_05495</name>
</gene>
<dbReference type="OrthoDB" id="8480522at2"/>
<dbReference type="Pfam" id="PF24686">
    <property type="entry name" value="FLQE3_permease"/>
    <property type="match status" value="1"/>
</dbReference>
<name>A0A2W1N3D0_9FLAO</name>
<proteinExistence type="predicted"/>
<feature type="transmembrane region" description="Helical" evidence="1">
    <location>
        <begin position="90"/>
        <end position="111"/>
    </location>
</feature>
<keyword evidence="3" id="KW-1185">Reference proteome</keyword>
<keyword evidence="1" id="KW-0472">Membrane</keyword>
<comment type="caution">
    <text evidence="2">The sequence shown here is derived from an EMBL/GenBank/DDBJ whole genome shotgun (WGS) entry which is preliminary data.</text>
</comment>
<feature type="transmembrane region" description="Helical" evidence="1">
    <location>
        <begin position="20"/>
        <end position="38"/>
    </location>
</feature>
<keyword evidence="1" id="KW-1133">Transmembrane helix</keyword>
<feature type="transmembrane region" description="Helical" evidence="1">
    <location>
        <begin position="44"/>
        <end position="69"/>
    </location>
</feature>
<evidence type="ECO:0000313" key="3">
    <source>
        <dbReference type="Proteomes" id="UP000249248"/>
    </source>
</evidence>
<evidence type="ECO:0000313" key="2">
    <source>
        <dbReference type="EMBL" id="PZE18070.1"/>
    </source>
</evidence>
<dbReference type="EMBL" id="QKSB01000002">
    <property type="protein sequence ID" value="PZE18070.1"/>
    <property type="molecule type" value="Genomic_DNA"/>
</dbReference>
<dbReference type="Proteomes" id="UP000249248">
    <property type="component" value="Unassembled WGS sequence"/>
</dbReference>
<feature type="transmembrane region" description="Helical" evidence="1">
    <location>
        <begin position="204"/>
        <end position="222"/>
    </location>
</feature>
<accession>A0A2W1N3D0</accession>
<evidence type="ECO:0000256" key="1">
    <source>
        <dbReference type="SAM" id="Phobius"/>
    </source>
</evidence>
<dbReference type="AlphaFoldDB" id="A0A2W1N3D0"/>
<protein>
    <recommendedName>
        <fullName evidence="4">ABC transporter permease</fullName>
    </recommendedName>
</protein>
<dbReference type="InterPro" id="IPR056926">
    <property type="entry name" value="FLQE3_permease"/>
</dbReference>
<sequence>MKSFLTQLKWQFILLQKNHIISISLAVTFIYGLLLFFLKDIGNLDVLLVSIILNDPSVIGFFFLGLAIYTEIKQQVLPAIFTSPLNIHTFLLSKTLAISIVGLVCSLGLVFSVKGFDFDLLSFSIGAMAICVMATFLGLFMLTYANEFLKFAMLSIPVFLAFFNLPLLQYLGIIDMGWAKYLFPIQGSLDLIDNAISGTEIHPYISYTTIIVSLPFLYWLAFNRFVKKIVSP</sequence>